<dbReference type="InterPro" id="IPR016477">
    <property type="entry name" value="Fructo-/Ketosamine-3-kinase"/>
</dbReference>
<dbReference type="AlphaFoldDB" id="A0A345YER2"/>
<dbReference type="PIRSF" id="PIRSF006221">
    <property type="entry name" value="Ketosamine-3-kinase"/>
    <property type="match status" value="1"/>
</dbReference>
<dbReference type="Pfam" id="PF03881">
    <property type="entry name" value="Fructosamin_kin"/>
    <property type="match status" value="1"/>
</dbReference>
<dbReference type="SUPFAM" id="SSF56112">
    <property type="entry name" value="Protein kinase-like (PK-like)"/>
    <property type="match status" value="1"/>
</dbReference>
<dbReference type="KEGG" id="err:DVR09_08785"/>
<dbReference type="EMBL" id="CP031357">
    <property type="protein sequence ID" value="AXK42414.1"/>
    <property type="molecule type" value="Genomic_DNA"/>
</dbReference>
<dbReference type="RefSeq" id="WP_115416595.1">
    <property type="nucleotide sequence ID" value="NZ_CP031357.1"/>
</dbReference>
<dbReference type="PANTHER" id="PTHR12149:SF8">
    <property type="entry name" value="PROTEIN-RIBULOSAMINE 3-KINASE"/>
    <property type="match status" value="1"/>
</dbReference>
<proteinExistence type="inferred from homology"/>
<keyword evidence="2" id="KW-0418">Kinase</keyword>
<keyword evidence="4" id="KW-1185">Reference proteome</keyword>
<dbReference type="Gene3D" id="1.10.510.10">
    <property type="entry name" value="Transferase(Phosphotransferase) domain 1"/>
    <property type="match status" value="1"/>
</dbReference>
<gene>
    <name evidence="3" type="ORF">DVR09_08785</name>
</gene>
<dbReference type="Gene3D" id="3.30.200.20">
    <property type="entry name" value="Phosphorylase Kinase, domain 1"/>
    <property type="match status" value="1"/>
</dbReference>
<evidence type="ECO:0000256" key="1">
    <source>
        <dbReference type="ARBA" id="ARBA00009460"/>
    </source>
</evidence>
<dbReference type="Proteomes" id="UP000254508">
    <property type="component" value="Chromosome"/>
</dbReference>
<dbReference type="InterPro" id="IPR011009">
    <property type="entry name" value="Kinase-like_dom_sf"/>
</dbReference>
<dbReference type="Gene3D" id="1.20.1270.240">
    <property type="match status" value="1"/>
</dbReference>
<evidence type="ECO:0000256" key="2">
    <source>
        <dbReference type="PIRNR" id="PIRNR006221"/>
    </source>
</evidence>
<dbReference type="OrthoDB" id="5291879at2"/>
<organism evidence="3 4">
    <name type="scientific">Erythrobacter aureus</name>
    <dbReference type="NCBI Taxonomy" id="2182384"/>
    <lineage>
        <taxon>Bacteria</taxon>
        <taxon>Pseudomonadati</taxon>
        <taxon>Pseudomonadota</taxon>
        <taxon>Alphaproteobacteria</taxon>
        <taxon>Sphingomonadales</taxon>
        <taxon>Erythrobacteraceae</taxon>
        <taxon>Erythrobacter/Porphyrobacter group</taxon>
        <taxon>Erythrobacter</taxon>
    </lineage>
</organism>
<accession>A0A345YER2</accession>
<evidence type="ECO:0000313" key="3">
    <source>
        <dbReference type="EMBL" id="AXK42414.1"/>
    </source>
</evidence>
<evidence type="ECO:0000313" key="4">
    <source>
        <dbReference type="Proteomes" id="UP000254508"/>
    </source>
</evidence>
<dbReference type="PANTHER" id="PTHR12149">
    <property type="entry name" value="FRUCTOSAMINE 3 KINASE-RELATED PROTEIN"/>
    <property type="match status" value="1"/>
</dbReference>
<name>A0A345YER2_9SPHN</name>
<keyword evidence="2 3" id="KW-0808">Transferase</keyword>
<comment type="similarity">
    <text evidence="1 2">Belongs to the fructosamine kinase family.</text>
</comment>
<reference evidence="4" key="1">
    <citation type="submission" date="2018-07" db="EMBL/GenBank/DDBJ databases">
        <title>Genome sequence of Erythrobacter strain YH-07, an antagonistic bacterium isolated from Yellow Sea.</title>
        <authorList>
            <person name="Tang T."/>
            <person name="Liu Q."/>
            <person name="Sun X."/>
        </authorList>
    </citation>
    <scope>NUCLEOTIDE SEQUENCE [LARGE SCALE GENOMIC DNA]</scope>
    <source>
        <strain evidence="4">YH-07</strain>
    </source>
</reference>
<protein>
    <submittedName>
        <fullName evidence="3">Aminoglycoside phosphotransferase</fullName>
    </submittedName>
</protein>
<sequence>MKRLEDAVERICGTQVAATQPLAGGDISGASRVTLADGPSVVAKHGPLTDREAAMLQAMAQLGAPVPAVLGTMQGWLVMQDVGASQRFDDAAWRSLAHALVPLRGAAQNKSFGWHEDYGFRDIIVRNARRANWVEFWRENRLLCQIAALDVSLARRVEALASRLAGLIPEGPDISLLHGDLWGGNVVWNGTRAWLIDPCAYYGDREVDVAALTVFDNPPAAFFDGLALEPGWQDRLPIYRLWMWLVHVRLFGDSYRAAAERDLDALGF</sequence>
<dbReference type="GO" id="GO:0016301">
    <property type="term" value="F:kinase activity"/>
    <property type="evidence" value="ECO:0007669"/>
    <property type="project" value="UniProtKB-UniRule"/>
</dbReference>